<name>X1J3H5_9ZZZZ</name>
<reference evidence="2" key="1">
    <citation type="journal article" date="2014" name="Front. Microbiol.">
        <title>High frequency of phylogenetically diverse reductive dehalogenase-homologous genes in deep subseafloor sedimentary metagenomes.</title>
        <authorList>
            <person name="Kawai M."/>
            <person name="Futagami T."/>
            <person name="Toyoda A."/>
            <person name="Takaki Y."/>
            <person name="Nishi S."/>
            <person name="Hori S."/>
            <person name="Arai W."/>
            <person name="Tsubouchi T."/>
            <person name="Morono Y."/>
            <person name="Uchiyama I."/>
            <person name="Ito T."/>
            <person name="Fujiyama A."/>
            <person name="Inagaki F."/>
            <person name="Takami H."/>
        </authorList>
    </citation>
    <scope>NUCLEOTIDE SEQUENCE</scope>
    <source>
        <strain evidence="2">Expedition CK06-06</strain>
    </source>
</reference>
<evidence type="ECO:0000256" key="1">
    <source>
        <dbReference type="SAM" id="Phobius"/>
    </source>
</evidence>
<evidence type="ECO:0000313" key="2">
    <source>
        <dbReference type="EMBL" id="GAH76030.1"/>
    </source>
</evidence>
<proteinExistence type="predicted"/>
<comment type="caution">
    <text evidence="2">The sequence shown here is derived from an EMBL/GenBank/DDBJ whole genome shotgun (WGS) entry which is preliminary data.</text>
</comment>
<organism evidence="2">
    <name type="scientific">marine sediment metagenome</name>
    <dbReference type="NCBI Taxonomy" id="412755"/>
    <lineage>
        <taxon>unclassified sequences</taxon>
        <taxon>metagenomes</taxon>
        <taxon>ecological metagenomes</taxon>
    </lineage>
</organism>
<dbReference type="EMBL" id="BARU01026396">
    <property type="protein sequence ID" value="GAH76030.1"/>
    <property type="molecule type" value="Genomic_DNA"/>
</dbReference>
<gene>
    <name evidence="2" type="ORF">S03H2_42407</name>
</gene>
<accession>X1J3H5</accession>
<sequence>VYGRFIENNSKIGGLIVLGGIGLGMWTSNIWSWFAICKKARKLYISRLNKLGESE</sequence>
<keyword evidence="1" id="KW-1133">Transmembrane helix</keyword>
<keyword evidence="1" id="KW-0812">Transmembrane</keyword>
<protein>
    <submittedName>
        <fullName evidence="2">Uncharacterized protein</fullName>
    </submittedName>
</protein>
<dbReference type="AlphaFoldDB" id="X1J3H5"/>
<feature type="non-terminal residue" evidence="2">
    <location>
        <position position="1"/>
    </location>
</feature>
<keyword evidence="1" id="KW-0472">Membrane</keyword>
<feature type="transmembrane region" description="Helical" evidence="1">
    <location>
        <begin position="12"/>
        <end position="37"/>
    </location>
</feature>